<name>A0A844B5P1_9BURK</name>
<gene>
    <name evidence="3" type="ORF">GHT07_14590</name>
</gene>
<feature type="signal peptide" evidence="2">
    <location>
        <begin position="1"/>
        <end position="25"/>
    </location>
</feature>
<proteinExistence type="predicted"/>
<keyword evidence="1" id="KW-0175">Coiled coil</keyword>
<dbReference type="EMBL" id="WJBU01000013">
    <property type="protein sequence ID" value="MRD48512.1"/>
    <property type="molecule type" value="Genomic_DNA"/>
</dbReference>
<sequence length="413" mass="45277">MDIYVLRSRSWLAFAAVCWPALSHAALGFDEAARLAREQAPSLLAQRNALAGAQAAQPAAATLPDPRLTLGVDNLPVSGPDRFSLTRDFMTMKRVGLMQEVPNRAKRDARAGGAQARIDREQALLQAAGLTVQREAKLAWLAVYYAQRRLAELDALDAENRVLLDTIGPRIAAGKAMPADRAMAQQEKLALADRRDEANRDVAKARASLRRWVGDRADEPLAGEPPQVTVEAGSVRAGLHSHAELAPYEAMRAVALAEASEATADSRGDWSWELAYSRRGAQYGDMVSFQVSLDLPWQTERRQQPQALAKLKEVERIDAERQDMARKHQEEVEGQLAELQALDAQRARLQASGRPLAAERVALAMASYQAGRGDLPAVLAARREAVDLGLRLLDLDLQRASLRVRLTTLIAEQ</sequence>
<dbReference type="SUPFAM" id="SSF56954">
    <property type="entry name" value="Outer membrane efflux proteins (OEP)"/>
    <property type="match status" value="1"/>
</dbReference>
<feature type="chain" id="PRO_5032611549" evidence="2">
    <location>
        <begin position="26"/>
        <end position="413"/>
    </location>
</feature>
<accession>A0A844B5P1</accession>
<dbReference type="Proteomes" id="UP000487350">
    <property type="component" value="Unassembled WGS sequence"/>
</dbReference>
<comment type="caution">
    <text evidence="3">The sequence shown here is derived from an EMBL/GenBank/DDBJ whole genome shotgun (WGS) entry which is preliminary data.</text>
</comment>
<keyword evidence="2" id="KW-0732">Signal</keyword>
<evidence type="ECO:0000256" key="2">
    <source>
        <dbReference type="SAM" id="SignalP"/>
    </source>
</evidence>
<dbReference type="Gene3D" id="1.20.1600.10">
    <property type="entry name" value="Outer membrane efflux proteins (OEP)"/>
    <property type="match status" value="1"/>
</dbReference>
<dbReference type="GO" id="GO:0015562">
    <property type="term" value="F:efflux transmembrane transporter activity"/>
    <property type="evidence" value="ECO:0007669"/>
    <property type="project" value="InterPro"/>
</dbReference>
<dbReference type="PANTHER" id="PTHR30203:SF24">
    <property type="entry name" value="BLR4935 PROTEIN"/>
    <property type="match status" value="1"/>
</dbReference>
<protein>
    <submittedName>
        <fullName evidence="3">Heavy metal RND transporter</fullName>
    </submittedName>
</protein>
<feature type="coiled-coil region" evidence="1">
    <location>
        <begin position="325"/>
        <end position="352"/>
    </location>
</feature>
<dbReference type="PANTHER" id="PTHR30203">
    <property type="entry name" value="OUTER MEMBRANE CATION EFFLUX PROTEIN"/>
    <property type="match status" value="1"/>
</dbReference>
<organism evidence="3 4">
    <name type="scientific">Caenimonas koreensis DSM 17982</name>
    <dbReference type="NCBI Taxonomy" id="1121255"/>
    <lineage>
        <taxon>Bacteria</taxon>
        <taxon>Pseudomonadati</taxon>
        <taxon>Pseudomonadota</taxon>
        <taxon>Betaproteobacteria</taxon>
        <taxon>Burkholderiales</taxon>
        <taxon>Comamonadaceae</taxon>
        <taxon>Caenimonas</taxon>
    </lineage>
</organism>
<evidence type="ECO:0000313" key="3">
    <source>
        <dbReference type="EMBL" id="MRD48512.1"/>
    </source>
</evidence>
<dbReference type="RefSeq" id="WP_153585830.1">
    <property type="nucleotide sequence ID" value="NZ_WJBU01000013.1"/>
</dbReference>
<reference evidence="3 4" key="1">
    <citation type="submission" date="2019-11" db="EMBL/GenBank/DDBJ databases">
        <title>Caenimonas koreensis gen. nov., sp. nov., isolated from activated sludge.</title>
        <authorList>
            <person name="Seung H.R."/>
        </authorList>
    </citation>
    <scope>NUCLEOTIDE SEQUENCE [LARGE SCALE GENOMIC DNA]</scope>
    <source>
        <strain evidence="3 4">EMB320</strain>
    </source>
</reference>
<evidence type="ECO:0000313" key="4">
    <source>
        <dbReference type="Proteomes" id="UP000487350"/>
    </source>
</evidence>
<evidence type="ECO:0000256" key="1">
    <source>
        <dbReference type="SAM" id="Coils"/>
    </source>
</evidence>
<keyword evidence="4" id="KW-1185">Reference proteome</keyword>
<dbReference type="InterPro" id="IPR010131">
    <property type="entry name" value="MdtP/NodT-like"/>
</dbReference>
<dbReference type="OrthoDB" id="9769048at2"/>
<dbReference type="AlphaFoldDB" id="A0A844B5P1"/>